<dbReference type="AlphaFoldDB" id="A0A0E0QVS3"/>
<sequence length="163" mass="17387">MRDLVAAGVMHRRRDIKPDNAPVTYGGGLKLAVRLRGGHAGEVAGEAVRGVSGRHAALDLHLARAARRQRMVRPGGGHVGAGVHHIVAENLTGGPLFDDSSDETMLKEMADMHARPARGHGDVFDERPELSPAGREVLDRWDAGLQPRREDDGNGGAGPQVVH</sequence>
<organism evidence="2 3">
    <name type="scientific">Oryza rufipogon</name>
    <name type="common">Brownbeard rice</name>
    <name type="synonym">Asian wild rice</name>
    <dbReference type="NCBI Taxonomy" id="4529"/>
    <lineage>
        <taxon>Eukaryota</taxon>
        <taxon>Viridiplantae</taxon>
        <taxon>Streptophyta</taxon>
        <taxon>Embryophyta</taxon>
        <taxon>Tracheophyta</taxon>
        <taxon>Spermatophyta</taxon>
        <taxon>Magnoliopsida</taxon>
        <taxon>Liliopsida</taxon>
        <taxon>Poales</taxon>
        <taxon>Poaceae</taxon>
        <taxon>BOP clade</taxon>
        <taxon>Oryzoideae</taxon>
        <taxon>Oryzeae</taxon>
        <taxon>Oryzinae</taxon>
        <taxon>Oryza</taxon>
    </lineage>
</organism>
<evidence type="ECO:0000256" key="1">
    <source>
        <dbReference type="SAM" id="MobiDB-lite"/>
    </source>
</evidence>
<dbReference type="Gramene" id="ORUFI10G00970.1">
    <property type="protein sequence ID" value="ORUFI10G00970.1"/>
    <property type="gene ID" value="ORUFI10G00970"/>
</dbReference>
<feature type="region of interest" description="Disordered" evidence="1">
    <location>
        <begin position="116"/>
        <end position="163"/>
    </location>
</feature>
<dbReference type="Proteomes" id="UP000008022">
    <property type="component" value="Unassembled WGS sequence"/>
</dbReference>
<dbReference type="HOGENOM" id="CLU_155509_0_0_1"/>
<protein>
    <submittedName>
        <fullName evidence="2">Uncharacterized protein</fullName>
    </submittedName>
</protein>
<dbReference type="OMA" id="HRRRDIK"/>
<keyword evidence="3" id="KW-1185">Reference proteome</keyword>
<feature type="compositionally biased region" description="Basic and acidic residues" evidence="1">
    <location>
        <begin position="136"/>
        <end position="152"/>
    </location>
</feature>
<dbReference type="EnsemblPlants" id="ORUFI10G00970.1">
    <property type="protein sequence ID" value="ORUFI10G00970.1"/>
    <property type="gene ID" value="ORUFI10G00970"/>
</dbReference>
<feature type="compositionally biased region" description="Gly residues" evidence="1">
    <location>
        <begin position="154"/>
        <end position="163"/>
    </location>
</feature>
<accession>A0A0E0QVS3</accession>
<evidence type="ECO:0000313" key="3">
    <source>
        <dbReference type="Proteomes" id="UP000008022"/>
    </source>
</evidence>
<feature type="compositionally biased region" description="Basic and acidic residues" evidence="1">
    <location>
        <begin position="116"/>
        <end position="129"/>
    </location>
</feature>
<name>A0A0E0QVS3_ORYRU</name>
<evidence type="ECO:0000313" key="2">
    <source>
        <dbReference type="EnsemblPlants" id="ORUFI10G00970.1"/>
    </source>
</evidence>
<reference evidence="3" key="1">
    <citation type="submission" date="2013-06" db="EMBL/GenBank/DDBJ databases">
        <authorList>
            <person name="Zhao Q."/>
        </authorList>
    </citation>
    <scope>NUCLEOTIDE SEQUENCE</scope>
    <source>
        <strain evidence="3">cv. W1943</strain>
    </source>
</reference>
<reference evidence="2" key="2">
    <citation type="submission" date="2015-06" db="UniProtKB">
        <authorList>
            <consortium name="EnsemblPlants"/>
        </authorList>
    </citation>
    <scope>IDENTIFICATION</scope>
</reference>
<proteinExistence type="predicted"/>